<feature type="transmembrane region" description="Helical" evidence="2">
    <location>
        <begin position="62"/>
        <end position="81"/>
    </location>
</feature>
<feature type="compositionally biased region" description="Low complexity" evidence="1">
    <location>
        <begin position="600"/>
        <end position="623"/>
    </location>
</feature>
<dbReference type="AlphaFoldDB" id="A0A7R7HV62"/>
<feature type="domain" description="Transglutaminase-like" evidence="3">
    <location>
        <begin position="500"/>
        <end position="570"/>
    </location>
</feature>
<sequence>MVSPPVTRPAAAPATSAPGGPGRDGERLRVAPVVVALVAIVAATLVAGLLAARIFAGTQLPVLLAGATLGAVALTVLLRLVRAPALLALLGGLAGLAACLVGATAALRDPTKGVGSALFDAVRNSGARILTSAIPVPPEPDTVLLPIAACWLAAAVATVLLGPLRVAPGARRRPGLAAIPPTVLLVGALILVGPNGAVSYPAVAGFAVALAVLLAAAARPWQVRVAPDPAVAGAPGAAAGRFAAARRLVAAVVVLAVLAAAALFGGPVVASAIHRQPVDPRSYVVPPKQQLDQLNPLGMLGAWALDPHQKLLTVTTSKPARIQWATLSGFDGINWQPDRTYRAAGAVLPPPTGIDDPTTTVRQDVTVDTLGGSWLPVVAAPREVHGVRVGYDTEAGAVLAPDGLKPGLTYQTVSAVPRQDPDMLAAASVPPGIAQRYLTVPPGAPPELITLAQRTAGSNGPYRKALLIEQLLRTKYEYWSKAPSGNGYVTLKHFLLTKKSAGGGRGTSEQFASAFAVLGRVVGLPTRVVVGFHAGTKLGAHRYQVTSGDAFAWPEVYLAGHGWVAFDPTPVAKKGATPPDEDTPQAKSEQSKKSQQLDEGAPSAAPSQPAPAPSGSSKAAAAGAGALPPGAYGGIAAALLLLLLIAAVPVLRSRRSSRRLRTGTPAQRVIGAWTEIREALRLAGHRPEPAASAAEVAGLAASEVPDRPGTPPLPDLRPLAEAVNAVGFAPEVTFASADAARAAELALDYHRGLRSRHGLLSRLRWRLDPRPLFWR</sequence>
<dbReference type="KEGG" id="atl:Athai_13200"/>
<evidence type="ECO:0000259" key="3">
    <source>
        <dbReference type="SMART" id="SM00460"/>
    </source>
</evidence>
<feature type="region of interest" description="Disordered" evidence="1">
    <location>
        <begin position="570"/>
        <end position="623"/>
    </location>
</feature>
<name>A0A7R7HV62_9ACTN</name>
<dbReference type="Gene3D" id="3.10.620.30">
    <property type="match status" value="1"/>
</dbReference>
<keyword evidence="2" id="KW-1133">Transmembrane helix</keyword>
<dbReference type="Pfam" id="PF01841">
    <property type="entry name" value="Transglut_core"/>
    <property type="match status" value="1"/>
</dbReference>
<gene>
    <name evidence="4" type="ORF">Athai_13200</name>
</gene>
<dbReference type="InterPro" id="IPR052901">
    <property type="entry name" value="Bact_TGase-like"/>
</dbReference>
<feature type="transmembrane region" description="Helical" evidence="2">
    <location>
        <begin position="631"/>
        <end position="651"/>
    </location>
</feature>
<keyword evidence="5" id="KW-1185">Reference proteome</keyword>
<evidence type="ECO:0000313" key="5">
    <source>
        <dbReference type="Proteomes" id="UP000611640"/>
    </source>
</evidence>
<dbReference type="PANTHER" id="PTHR42736:SF1">
    <property type="entry name" value="PROTEIN-GLUTAMINE GAMMA-GLUTAMYLTRANSFERASE"/>
    <property type="match status" value="1"/>
</dbReference>
<evidence type="ECO:0000256" key="2">
    <source>
        <dbReference type="SAM" id="Phobius"/>
    </source>
</evidence>
<keyword evidence="2" id="KW-0472">Membrane</keyword>
<dbReference type="Proteomes" id="UP000611640">
    <property type="component" value="Chromosome"/>
</dbReference>
<feature type="transmembrane region" description="Helical" evidence="2">
    <location>
        <begin position="198"/>
        <end position="218"/>
    </location>
</feature>
<dbReference type="RefSeq" id="WP_203960647.1">
    <property type="nucleotide sequence ID" value="NZ_AP023355.1"/>
</dbReference>
<reference evidence="4 5" key="1">
    <citation type="submission" date="2020-08" db="EMBL/GenBank/DDBJ databases">
        <title>Whole genome shotgun sequence of Actinocatenispora thailandica NBRC 105041.</title>
        <authorList>
            <person name="Komaki H."/>
            <person name="Tamura T."/>
        </authorList>
    </citation>
    <scope>NUCLEOTIDE SEQUENCE [LARGE SCALE GENOMIC DNA]</scope>
    <source>
        <strain evidence="4 5">NBRC 105041</strain>
    </source>
</reference>
<feature type="compositionally biased region" description="Low complexity" evidence="1">
    <location>
        <begin position="1"/>
        <end position="18"/>
    </location>
</feature>
<dbReference type="PANTHER" id="PTHR42736">
    <property type="entry name" value="PROTEIN-GLUTAMINE GAMMA-GLUTAMYLTRANSFERASE"/>
    <property type="match status" value="1"/>
</dbReference>
<dbReference type="InterPro" id="IPR002931">
    <property type="entry name" value="Transglutaminase-like"/>
</dbReference>
<protein>
    <recommendedName>
        <fullName evidence="3">Transglutaminase-like domain-containing protein</fullName>
    </recommendedName>
</protein>
<feature type="transmembrane region" description="Helical" evidence="2">
    <location>
        <begin position="174"/>
        <end position="192"/>
    </location>
</feature>
<dbReference type="InterPro" id="IPR021878">
    <property type="entry name" value="TgpA_N"/>
</dbReference>
<dbReference type="SMART" id="SM00460">
    <property type="entry name" value="TGc"/>
    <property type="match status" value="1"/>
</dbReference>
<accession>A0A7R7HV62</accession>
<evidence type="ECO:0000313" key="4">
    <source>
        <dbReference type="EMBL" id="BCJ33817.1"/>
    </source>
</evidence>
<feature type="transmembrane region" description="Helical" evidence="2">
    <location>
        <begin position="33"/>
        <end position="56"/>
    </location>
</feature>
<evidence type="ECO:0000256" key="1">
    <source>
        <dbReference type="SAM" id="MobiDB-lite"/>
    </source>
</evidence>
<dbReference type="EMBL" id="AP023355">
    <property type="protein sequence ID" value="BCJ33817.1"/>
    <property type="molecule type" value="Genomic_DNA"/>
</dbReference>
<keyword evidence="2" id="KW-0812">Transmembrane</keyword>
<dbReference type="SUPFAM" id="SSF54001">
    <property type="entry name" value="Cysteine proteinases"/>
    <property type="match status" value="1"/>
</dbReference>
<feature type="transmembrane region" description="Helical" evidence="2">
    <location>
        <begin position="86"/>
        <end position="107"/>
    </location>
</feature>
<feature type="region of interest" description="Disordered" evidence="1">
    <location>
        <begin position="1"/>
        <end position="24"/>
    </location>
</feature>
<dbReference type="InterPro" id="IPR038765">
    <property type="entry name" value="Papain-like_cys_pep_sf"/>
</dbReference>
<feature type="transmembrane region" description="Helical" evidence="2">
    <location>
        <begin position="143"/>
        <end position="162"/>
    </location>
</feature>
<dbReference type="Pfam" id="PF11992">
    <property type="entry name" value="TgpA_N"/>
    <property type="match status" value="1"/>
</dbReference>
<feature type="transmembrane region" description="Helical" evidence="2">
    <location>
        <begin position="248"/>
        <end position="273"/>
    </location>
</feature>
<proteinExistence type="predicted"/>
<organism evidence="4 5">
    <name type="scientific">Actinocatenispora thailandica</name>
    <dbReference type="NCBI Taxonomy" id="227318"/>
    <lineage>
        <taxon>Bacteria</taxon>
        <taxon>Bacillati</taxon>
        <taxon>Actinomycetota</taxon>
        <taxon>Actinomycetes</taxon>
        <taxon>Micromonosporales</taxon>
        <taxon>Micromonosporaceae</taxon>
        <taxon>Actinocatenispora</taxon>
    </lineage>
</organism>